<keyword evidence="4" id="KW-0677">Repeat</keyword>
<sequence>MPAPLLTMHGVSKRYGPTVALDGVDVAAKPGRVLALIGENGAGKSTLMKVLAGAVRPDAGTMTFADSPYAPNGPTAARAAGVAMIYQELNLAPDLSVEDNLMLGRERSTFGLLSRTEQRRRCRAALEKLGHGSLDVRTPVGRLPVGTRQVVEIARAVLDEARVVVFDEPTSSLPRKEAEALFAVIRTLTAEGAAVIYISHFLEEVRAICDDYAVLRDGRAVGSGELKDVTEPQLVSLMVGREVDELFPQVPHTPGEPLLTIDALTGADGTPRGASLEVRRGEILGVSGLIGAGRTELVRAIYGLDAVRSGTVRVNASPPGAGPRGRVRSGIGFVSEDRAGEGLMLNRTIAENATLGRLSPLSRGGFLNPAAPNAAAEGLIRRLGVKARGPRQTVGELSGGNQQKVAVSRVLHQQNDVWLLDEPTRGIDVGAKSDLYRLMGEAAAEGKAVLFVSSYLPELLAVCDRVAVMSRGELVAVRDADQWTAETAMATAIGAGDVSPEQTAQKTAGETS</sequence>
<dbReference type="Proteomes" id="UP000609651">
    <property type="component" value="Unassembled WGS sequence"/>
</dbReference>
<keyword evidence="8" id="KW-0472">Membrane</keyword>
<dbReference type="InterPro" id="IPR003439">
    <property type="entry name" value="ABC_transporter-like_ATP-bd"/>
</dbReference>
<evidence type="ECO:0000256" key="8">
    <source>
        <dbReference type="ARBA" id="ARBA00023136"/>
    </source>
</evidence>
<dbReference type="PROSITE" id="PS50893">
    <property type="entry name" value="ABC_TRANSPORTER_2"/>
    <property type="match status" value="2"/>
</dbReference>
<keyword evidence="6 10" id="KW-0067">ATP-binding</keyword>
<evidence type="ECO:0000256" key="5">
    <source>
        <dbReference type="ARBA" id="ARBA00022741"/>
    </source>
</evidence>
<feature type="domain" description="ABC transporter" evidence="9">
    <location>
        <begin position="256"/>
        <end position="496"/>
    </location>
</feature>
<dbReference type="CDD" id="cd03215">
    <property type="entry name" value="ABC_Carb_Monos_II"/>
    <property type="match status" value="1"/>
</dbReference>
<keyword evidence="2" id="KW-1003">Cell membrane</keyword>
<evidence type="ECO:0000256" key="3">
    <source>
        <dbReference type="ARBA" id="ARBA00022597"/>
    </source>
</evidence>
<dbReference type="SUPFAM" id="SSF52540">
    <property type="entry name" value="P-loop containing nucleoside triphosphate hydrolases"/>
    <property type="match status" value="2"/>
</dbReference>
<gene>
    <name evidence="10" type="primary">rbsA</name>
    <name evidence="10" type="ORF">LzC2_09810</name>
</gene>
<comment type="caution">
    <text evidence="10">The sequence shown here is derived from an EMBL/GenBank/DDBJ whole genome shotgun (WGS) entry which is preliminary data.</text>
</comment>
<dbReference type="PANTHER" id="PTHR43790">
    <property type="entry name" value="CARBOHYDRATE TRANSPORT ATP-BINDING PROTEIN MG119-RELATED"/>
    <property type="match status" value="1"/>
</dbReference>
<dbReference type="SMART" id="SM00382">
    <property type="entry name" value="AAA"/>
    <property type="match status" value="2"/>
</dbReference>
<dbReference type="EMBL" id="WTPX01000020">
    <property type="protein sequence ID" value="NNJ24919.1"/>
    <property type="molecule type" value="Genomic_DNA"/>
</dbReference>
<name>A0ABX1VB56_9PLAN</name>
<dbReference type="InterPro" id="IPR050107">
    <property type="entry name" value="ABC_carbohydrate_import_ATPase"/>
</dbReference>
<evidence type="ECO:0000256" key="1">
    <source>
        <dbReference type="ARBA" id="ARBA00022448"/>
    </source>
</evidence>
<evidence type="ECO:0000256" key="7">
    <source>
        <dbReference type="ARBA" id="ARBA00022967"/>
    </source>
</evidence>
<dbReference type="PANTHER" id="PTHR43790:SF3">
    <property type="entry name" value="D-ALLOSE IMPORT ATP-BINDING PROTEIN ALSA-RELATED"/>
    <property type="match status" value="1"/>
</dbReference>
<dbReference type="CDD" id="cd03216">
    <property type="entry name" value="ABC_Carb_Monos_I"/>
    <property type="match status" value="1"/>
</dbReference>
<protein>
    <submittedName>
        <fullName evidence="10">Ribose import ATP-binding protein RbsA</fullName>
    </submittedName>
</protein>
<dbReference type="PROSITE" id="PS00211">
    <property type="entry name" value="ABC_TRANSPORTER_1"/>
    <property type="match status" value="1"/>
</dbReference>
<keyword evidence="3" id="KW-0762">Sugar transport</keyword>
<dbReference type="InterPro" id="IPR003593">
    <property type="entry name" value="AAA+_ATPase"/>
</dbReference>
<dbReference type="InterPro" id="IPR027417">
    <property type="entry name" value="P-loop_NTPase"/>
</dbReference>
<proteinExistence type="predicted"/>
<dbReference type="GO" id="GO:0005524">
    <property type="term" value="F:ATP binding"/>
    <property type="evidence" value="ECO:0007669"/>
    <property type="project" value="UniProtKB-KW"/>
</dbReference>
<evidence type="ECO:0000256" key="2">
    <source>
        <dbReference type="ARBA" id="ARBA00022475"/>
    </source>
</evidence>
<feature type="domain" description="ABC transporter" evidence="9">
    <location>
        <begin position="6"/>
        <end position="242"/>
    </location>
</feature>
<evidence type="ECO:0000313" key="11">
    <source>
        <dbReference type="Proteomes" id="UP000609651"/>
    </source>
</evidence>
<reference evidence="10 11" key="1">
    <citation type="journal article" date="2020" name="Syst. Appl. Microbiol.">
        <title>Alienimonas chondri sp. nov., a novel planctomycete isolated from the biofilm of the red alga Chondrus crispus.</title>
        <authorList>
            <person name="Vitorino I."/>
            <person name="Albuquerque L."/>
            <person name="Wiegand S."/>
            <person name="Kallscheuer N."/>
            <person name="da Costa M.S."/>
            <person name="Lobo-da-Cunha A."/>
            <person name="Jogler C."/>
            <person name="Lage O.M."/>
        </authorList>
    </citation>
    <scope>NUCLEOTIDE SEQUENCE [LARGE SCALE GENOMIC DNA]</scope>
    <source>
        <strain evidence="10 11">LzC2</strain>
    </source>
</reference>
<dbReference type="RefSeq" id="WP_171184377.1">
    <property type="nucleotide sequence ID" value="NZ_WTPX01000020.1"/>
</dbReference>
<organism evidence="10 11">
    <name type="scientific">Alienimonas chondri</name>
    <dbReference type="NCBI Taxonomy" id="2681879"/>
    <lineage>
        <taxon>Bacteria</taxon>
        <taxon>Pseudomonadati</taxon>
        <taxon>Planctomycetota</taxon>
        <taxon>Planctomycetia</taxon>
        <taxon>Planctomycetales</taxon>
        <taxon>Planctomycetaceae</taxon>
        <taxon>Alienimonas</taxon>
    </lineage>
</organism>
<keyword evidence="5" id="KW-0547">Nucleotide-binding</keyword>
<keyword evidence="1" id="KW-0813">Transport</keyword>
<accession>A0ABX1VB56</accession>
<dbReference type="Pfam" id="PF00005">
    <property type="entry name" value="ABC_tran"/>
    <property type="match status" value="2"/>
</dbReference>
<keyword evidence="11" id="KW-1185">Reference proteome</keyword>
<keyword evidence="7" id="KW-1278">Translocase</keyword>
<dbReference type="InterPro" id="IPR017871">
    <property type="entry name" value="ABC_transporter-like_CS"/>
</dbReference>
<evidence type="ECO:0000259" key="9">
    <source>
        <dbReference type="PROSITE" id="PS50893"/>
    </source>
</evidence>
<evidence type="ECO:0000313" key="10">
    <source>
        <dbReference type="EMBL" id="NNJ24919.1"/>
    </source>
</evidence>
<evidence type="ECO:0000256" key="4">
    <source>
        <dbReference type="ARBA" id="ARBA00022737"/>
    </source>
</evidence>
<dbReference type="Gene3D" id="3.40.50.300">
    <property type="entry name" value="P-loop containing nucleotide triphosphate hydrolases"/>
    <property type="match status" value="2"/>
</dbReference>
<evidence type="ECO:0000256" key="6">
    <source>
        <dbReference type="ARBA" id="ARBA00022840"/>
    </source>
</evidence>